<gene>
    <name evidence="2" type="ORF">KHB02_005990</name>
    <name evidence="1" type="ORF">KHB02_41880</name>
</gene>
<sequence>MESINSFIKETEFDLKLQDAYKECWSRLIRAVPNLSNEDFSHLSNPFLIKCLPAYKKAKKKVLFVGQETNGWESFRVTLETFHGGNQESNRDDIINYLQWMYEDLRFHRKWDYTPFWKGMRRLYQAIDANGIDDGFLHTELVRFDLNQKRLPQDVEDLLQKEYNVLPMEIKALDPDIVIFLTGPDYDDRLRETFINSYVLGDHLKFELINGFKKNELIRLIHPVLPYHTYRTYHPGYSLRKENEVFIPIEKTIINLINNETNK</sequence>
<dbReference type="RefSeq" id="WP_213147741.1">
    <property type="nucleotide sequence ID" value="NZ_JAGYPE020000007.1"/>
</dbReference>
<reference evidence="1" key="1">
    <citation type="submission" date="2021-05" db="EMBL/GenBank/DDBJ databases">
        <title>Novel Bacillus species.</title>
        <authorList>
            <person name="Liu G."/>
        </authorList>
    </citation>
    <scope>NUCLEOTIDE SEQUENCE</scope>
    <source>
        <strain evidence="1 3">FJAT-50051</strain>
    </source>
</reference>
<organism evidence="1">
    <name type="scientific">Neobacillus citreus</name>
    <dbReference type="NCBI Taxonomy" id="2833578"/>
    <lineage>
        <taxon>Bacteria</taxon>
        <taxon>Bacillati</taxon>
        <taxon>Bacillota</taxon>
        <taxon>Bacilli</taxon>
        <taxon>Bacillales</taxon>
        <taxon>Bacillaceae</taxon>
        <taxon>Neobacillus</taxon>
    </lineage>
</organism>
<comment type="caution">
    <text evidence="1">The sequence shown here is derived from an EMBL/GenBank/DDBJ whole genome shotgun (WGS) entry which is preliminary data.</text>
</comment>
<keyword evidence="3" id="KW-1185">Reference proteome</keyword>
<name>A0A942TA33_9BACI</name>
<proteinExistence type="predicted"/>
<dbReference type="EMBL" id="JAGYPE020000007">
    <property type="protein sequence ID" value="MCH6265074.1"/>
    <property type="molecule type" value="Genomic_DNA"/>
</dbReference>
<evidence type="ECO:0008006" key="4">
    <source>
        <dbReference type="Google" id="ProtNLM"/>
    </source>
</evidence>
<protein>
    <recommendedName>
        <fullName evidence="4">Uracil-DNA glycosylase</fullName>
    </recommendedName>
</protein>
<evidence type="ECO:0000313" key="3">
    <source>
        <dbReference type="Proteomes" id="UP000677265"/>
    </source>
</evidence>
<dbReference type="Proteomes" id="UP000677265">
    <property type="component" value="Unassembled WGS sequence"/>
</dbReference>
<evidence type="ECO:0000313" key="1">
    <source>
        <dbReference type="EMBL" id="MBS4187933.1"/>
    </source>
</evidence>
<dbReference type="AlphaFoldDB" id="A0A942TA33"/>
<dbReference type="EMBL" id="JAGYPE010000009">
    <property type="protein sequence ID" value="MBS4187933.1"/>
    <property type="molecule type" value="Genomic_DNA"/>
</dbReference>
<accession>A0A942TA33</accession>
<evidence type="ECO:0000313" key="2">
    <source>
        <dbReference type="EMBL" id="MCH6265074.1"/>
    </source>
</evidence>